<evidence type="ECO:0000313" key="3">
    <source>
        <dbReference type="Proteomes" id="UP001241072"/>
    </source>
</evidence>
<evidence type="ECO:0000313" key="2">
    <source>
        <dbReference type="EMBL" id="MDO7880902.1"/>
    </source>
</evidence>
<proteinExistence type="predicted"/>
<comment type="caution">
    <text evidence="2">The sequence shown here is derived from an EMBL/GenBank/DDBJ whole genome shotgun (WGS) entry which is preliminary data.</text>
</comment>
<organism evidence="2 3">
    <name type="scientific">Antiquaquibacter soli</name>
    <dbReference type="NCBI Taxonomy" id="3064523"/>
    <lineage>
        <taxon>Bacteria</taxon>
        <taxon>Bacillati</taxon>
        <taxon>Actinomycetota</taxon>
        <taxon>Actinomycetes</taxon>
        <taxon>Micrococcales</taxon>
        <taxon>Microbacteriaceae</taxon>
        <taxon>Antiquaquibacter</taxon>
    </lineage>
</organism>
<dbReference type="Gene3D" id="3.60.15.10">
    <property type="entry name" value="Ribonuclease Z/Hydroxyacylglutathione hydrolase-like"/>
    <property type="match status" value="1"/>
</dbReference>
<dbReference type="PANTHER" id="PTHR42951:SF22">
    <property type="entry name" value="METALLO BETA-LACTAMASE SUPERFAMILY LIPOPROTEIN"/>
    <property type="match status" value="1"/>
</dbReference>
<keyword evidence="3" id="KW-1185">Reference proteome</keyword>
<dbReference type="SUPFAM" id="SSF56281">
    <property type="entry name" value="Metallo-hydrolase/oxidoreductase"/>
    <property type="match status" value="1"/>
</dbReference>
<dbReference type="Proteomes" id="UP001241072">
    <property type="component" value="Unassembled WGS sequence"/>
</dbReference>
<dbReference type="InterPro" id="IPR001279">
    <property type="entry name" value="Metallo-B-lactamas"/>
</dbReference>
<sequence>MLTPIAGSVWVRESEFLQSNTTIVRGPRGLLLIDPGITETELAALAEELRELGPVVAAFSTHPDWDHALWHPALGDAPRFATAAGARVLGDFLALPDWREVIVDFLPPEHLDEIPLETLAGLAALPEGATSLPWDGPALRLIEHCGHAEGHAAVLIEHAGVLVAGDMLSDTLIPFLDGGAADPVGDYLEGLRRIEEVADAVRTVIPGHGSVGTDVRARIALDRAYLEALRDGRDPADDPRLAPSAPHADWLPDVHAAQLGNLRG</sequence>
<dbReference type="SMART" id="SM00849">
    <property type="entry name" value="Lactamase_B"/>
    <property type="match status" value="1"/>
</dbReference>
<accession>A0ABT9BNN7</accession>
<feature type="domain" description="Metallo-beta-lactamase" evidence="1">
    <location>
        <begin position="18"/>
        <end position="208"/>
    </location>
</feature>
<dbReference type="RefSeq" id="WP_305001327.1">
    <property type="nucleotide sequence ID" value="NZ_JAUQUB010000001.1"/>
</dbReference>
<protein>
    <submittedName>
        <fullName evidence="2">MBL fold metallo-hydrolase</fullName>
    </submittedName>
</protein>
<dbReference type="PANTHER" id="PTHR42951">
    <property type="entry name" value="METALLO-BETA-LACTAMASE DOMAIN-CONTAINING"/>
    <property type="match status" value="1"/>
</dbReference>
<evidence type="ECO:0000259" key="1">
    <source>
        <dbReference type="SMART" id="SM00849"/>
    </source>
</evidence>
<dbReference type="InterPro" id="IPR036866">
    <property type="entry name" value="RibonucZ/Hydroxyglut_hydro"/>
</dbReference>
<dbReference type="InterPro" id="IPR050855">
    <property type="entry name" value="NDM-1-like"/>
</dbReference>
<dbReference type="Pfam" id="PF00753">
    <property type="entry name" value="Lactamase_B"/>
    <property type="match status" value="1"/>
</dbReference>
<gene>
    <name evidence="2" type="ORF">Q5716_01540</name>
</gene>
<reference evidence="2 3" key="1">
    <citation type="submission" date="2023-07" db="EMBL/GenBank/DDBJ databases">
        <title>Protaetiibacter sp. nov WY-16 isolated from soil.</title>
        <authorList>
            <person name="Liu B."/>
            <person name="Wan Y."/>
        </authorList>
    </citation>
    <scope>NUCLEOTIDE SEQUENCE [LARGE SCALE GENOMIC DNA]</scope>
    <source>
        <strain evidence="2 3">WY-16</strain>
    </source>
</reference>
<dbReference type="EMBL" id="JAUQUB010000001">
    <property type="protein sequence ID" value="MDO7880902.1"/>
    <property type="molecule type" value="Genomic_DNA"/>
</dbReference>
<name>A0ABT9BNN7_9MICO</name>